<dbReference type="KEGG" id="fer:FNB15_04200"/>
<dbReference type="SMART" id="SM00992">
    <property type="entry name" value="YccV-like"/>
    <property type="match status" value="1"/>
</dbReference>
<dbReference type="OrthoDB" id="9797680at2"/>
<evidence type="ECO:0000313" key="3">
    <source>
        <dbReference type="EMBL" id="QDO96523.1"/>
    </source>
</evidence>
<dbReference type="RefSeq" id="WP_144067504.1">
    <property type="nucleotide sequence ID" value="NZ_CP041636.1"/>
</dbReference>
<gene>
    <name evidence="3" type="primary">hspQ</name>
    <name evidence="3" type="ORF">FNB15_04200</name>
</gene>
<dbReference type="AlphaFoldDB" id="A0A516GYB3"/>
<dbReference type="Proteomes" id="UP000317496">
    <property type="component" value="Chromosome"/>
</dbReference>
<keyword evidence="4" id="KW-1185">Reference proteome</keyword>
<evidence type="ECO:0000313" key="4">
    <source>
        <dbReference type="Proteomes" id="UP000317496"/>
    </source>
</evidence>
<dbReference type="PANTHER" id="PTHR48439:SF1">
    <property type="entry name" value="HEMIMETHYLATED DNA-BINDING DOMAIN-CONTAINING PROTEIN"/>
    <property type="match status" value="1"/>
</dbReference>
<dbReference type="PANTHER" id="PTHR48439">
    <property type="entry name" value="HEMIMETHYLATED DNA-BINDING DOMAIN-CONTAINING PROTEIN"/>
    <property type="match status" value="1"/>
</dbReference>
<dbReference type="EMBL" id="CP041636">
    <property type="protein sequence ID" value="QDO96523.1"/>
    <property type="molecule type" value="Genomic_DNA"/>
</dbReference>
<protein>
    <recommendedName>
        <fullName evidence="1">Heat shock protein HspQ</fullName>
    </recommendedName>
</protein>
<sequence length="120" mass="13782">MAESQKSGSKKPESRDAKFGIGDVVKHRLFPFRGVIFDVDPVFNNTEEWWESIPADLRPRKDQPFYHLLAENAQSSYVAYVSEQNLLADAEAGPVNHPDIKKYFGGFRSGRYEWRATSRM</sequence>
<dbReference type="InterPro" id="IPR011722">
    <property type="entry name" value="Hemimethylated_DNA-bd_dom"/>
</dbReference>
<feature type="domain" description="Hemimethylated DNA-binding" evidence="2">
    <location>
        <begin position="16"/>
        <end position="115"/>
    </location>
</feature>
<dbReference type="NCBIfam" id="TIGR02097">
    <property type="entry name" value="yccV"/>
    <property type="match status" value="1"/>
</dbReference>
<dbReference type="InterPro" id="IPR053189">
    <property type="entry name" value="Clp_protease_adapter_ClpF"/>
</dbReference>
<organism evidence="3 4">
    <name type="scientific">Ferrovibrio terrae</name>
    <dbReference type="NCBI Taxonomy" id="2594003"/>
    <lineage>
        <taxon>Bacteria</taxon>
        <taxon>Pseudomonadati</taxon>
        <taxon>Pseudomonadota</taxon>
        <taxon>Alphaproteobacteria</taxon>
        <taxon>Rhodospirillales</taxon>
        <taxon>Rhodospirillaceae</taxon>
        <taxon>Ferrovibrio</taxon>
    </lineage>
</organism>
<dbReference type="GO" id="GO:0003677">
    <property type="term" value="F:DNA binding"/>
    <property type="evidence" value="ECO:0007669"/>
    <property type="project" value="UniProtKB-UniRule"/>
</dbReference>
<reference evidence="3 4" key="1">
    <citation type="submission" date="2019-07" db="EMBL/GenBank/DDBJ databases">
        <title>Genome sequencing for Ferrovibrio sp. K5.</title>
        <authorList>
            <person name="Park S.-J."/>
        </authorList>
    </citation>
    <scope>NUCLEOTIDE SEQUENCE [LARGE SCALE GENOMIC DNA]</scope>
    <source>
        <strain evidence="3 4">K5</strain>
    </source>
</reference>
<accession>A0A516GYB3</accession>
<dbReference type="InterPro" id="IPR036623">
    <property type="entry name" value="Hemimethylated_DNA-bd_sf"/>
</dbReference>
<evidence type="ECO:0000259" key="2">
    <source>
        <dbReference type="SMART" id="SM00992"/>
    </source>
</evidence>
<name>A0A516GYB3_9PROT</name>
<keyword evidence="3" id="KW-0346">Stress response</keyword>
<evidence type="ECO:0000256" key="1">
    <source>
        <dbReference type="NCBIfam" id="TIGR02097"/>
    </source>
</evidence>
<dbReference type="Pfam" id="PF08755">
    <property type="entry name" value="YccV-like"/>
    <property type="match status" value="1"/>
</dbReference>
<dbReference type="Gene3D" id="2.30.30.390">
    <property type="entry name" value="Hemimethylated DNA-binding domain"/>
    <property type="match status" value="1"/>
</dbReference>
<dbReference type="SUPFAM" id="SSF141255">
    <property type="entry name" value="YccV-like"/>
    <property type="match status" value="1"/>
</dbReference>
<proteinExistence type="predicted"/>